<accession>A0A0C9Z0M5</accession>
<dbReference type="Proteomes" id="UP000054018">
    <property type="component" value="Unassembled WGS sequence"/>
</dbReference>
<sequence length="64" mass="7182">FKLVDTGPSAPIPVSCLRHEYCNYEVRPRSVGPWARDPLHLVKQIETGVQEVAFSSGKRIQSQC</sequence>
<dbReference type="EMBL" id="KN833737">
    <property type="protein sequence ID" value="KIK22601.1"/>
    <property type="molecule type" value="Genomic_DNA"/>
</dbReference>
<evidence type="ECO:0000313" key="1">
    <source>
        <dbReference type="EMBL" id="KIK22601.1"/>
    </source>
</evidence>
<proteinExistence type="predicted"/>
<name>A0A0C9Z0M5_9AGAM</name>
<reference evidence="2" key="2">
    <citation type="submission" date="2015-01" db="EMBL/GenBank/DDBJ databases">
        <title>Evolutionary Origins and Diversification of the Mycorrhizal Mutualists.</title>
        <authorList>
            <consortium name="DOE Joint Genome Institute"/>
            <consortium name="Mycorrhizal Genomics Consortium"/>
            <person name="Kohler A."/>
            <person name="Kuo A."/>
            <person name="Nagy L.G."/>
            <person name="Floudas D."/>
            <person name="Copeland A."/>
            <person name="Barry K.W."/>
            <person name="Cichocki N."/>
            <person name="Veneault-Fourrey C."/>
            <person name="LaButti K."/>
            <person name="Lindquist E.A."/>
            <person name="Lipzen A."/>
            <person name="Lundell T."/>
            <person name="Morin E."/>
            <person name="Murat C."/>
            <person name="Riley R."/>
            <person name="Ohm R."/>
            <person name="Sun H."/>
            <person name="Tunlid A."/>
            <person name="Henrissat B."/>
            <person name="Grigoriev I.V."/>
            <person name="Hibbett D.S."/>
            <person name="Martin F."/>
        </authorList>
    </citation>
    <scope>NUCLEOTIDE SEQUENCE [LARGE SCALE GENOMIC DNA]</scope>
    <source>
        <strain evidence="2">441</strain>
    </source>
</reference>
<reference evidence="1 2" key="1">
    <citation type="submission" date="2014-04" db="EMBL/GenBank/DDBJ databases">
        <authorList>
            <consortium name="DOE Joint Genome Institute"/>
            <person name="Kuo A."/>
            <person name="Kohler A."/>
            <person name="Costa M.D."/>
            <person name="Nagy L.G."/>
            <person name="Floudas D."/>
            <person name="Copeland A."/>
            <person name="Barry K.W."/>
            <person name="Cichocki N."/>
            <person name="Veneault-Fourrey C."/>
            <person name="LaButti K."/>
            <person name="Lindquist E.A."/>
            <person name="Lipzen A."/>
            <person name="Lundell T."/>
            <person name="Morin E."/>
            <person name="Murat C."/>
            <person name="Sun H."/>
            <person name="Tunlid A."/>
            <person name="Henrissat B."/>
            <person name="Grigoriev I.V."/>
            <person name="Hibbett D.S."/>
            <person name="Martin F."/>
            <person name="Nordberg H.P."/>
            <person name="Cantor M.N."/>
            <person name="Hua S.X."/>
        </authorList>
    </citation>
    <scope>NUCLEOTIDE SEQUENCE [LARGE SCALE GENOMIC DNA]</scope>
    <source>
        <strain evidence="1 2">441</strain>
    </source>
</reference>
<dbReference type="AlphaFoldDB" id="A0A0C9Z0M5"/>
<dbReference type="HOGENOM" id="CLU_2776921_0_0_1"/>
<keyword evidence="2" id="KW-1185">Reference proteome</keyword>
<feature type="non-terminal residue" evidence="1">
    <location>
        <position position="64"/>
    </location>
</feature>
<gene>
    <name evidence="1" type="ORF">PISMIDRAFT_680003</name>
</gene>
<evidence type="ECO:0000313" key="2">
    <source>
        <dbReference type="Proteomes" id="UP000054018"/>
    </source>
</evidence>
<protein>
    <submittedName>
        <fullName evidence="1">Uncharacterized protein</fullName>
    </submittedName>
</protein>
<organism evidence="1 2">
    <name type="scientific">Pisolithus microcarpus 441</name>
    <dbReference type="NCBI Taxonomy" id="765257"/>
    <lineage>
        <taxon>Eukaryota</taxon>
        <taxon>Fungi</taxon>
        <taxon>Dikarya</taxon>
        <taxon>Basidiomycota</taxon>
        <taxon>Agaricomycotina</taxon>
        <taxon>Agaricomycetes</taxon>
        <taxon>Agaricomycetidae</taxon>
        <taxon>Boletales</taxon>
        <taxon>Sclerodermatineae</taxon>
        <taxon>Pisolithaceae</taxon>
        <taxon>Pisolithus</taxon>
    </lineage>
</organism>